<proteinExistence type="predicted"/>
<dbReference type="EMBL" id="BAABKI010000023">
    <property type="protein sequence ID" value="GAA5176763.1"/>
    <property type="molecule type" value="Genomic_DNA"/>
</dbReference>
<comment type="caution">
    <text evidence="2">The sequence shown here is derived from an EMBL/GenBank/DDBJ whole genome shotgun (WGS) entry which is preliminary data.</text>
</comment>
<organism evidence="2 3">
    <name type="scientific">Modicisalibacter zincidurans</name>
    <dbReference type="NCBI Taxonomy" id="1178777"/>
    <lineage>
        <taxon>Bacteria</taxon>
        <taxon>Pseudomonadati</taxon>
        <taxon>Pseudomonadota</taxon>
        <taxon>Gammaproteobacteria</taxon>
        <taxon>Oceanospirillales</taxon>
        <taxon>Halomonadaceae</taxon>
        <taxon>Modicisalibacter</taxon>
    </lineage>
</organism>
<feature type="chain" id="PRO_5046617358" description="Curlin-associated protein" evidence="1">
    <location>
        <begin position="36"/>
        <end position="191"/>
    </location>
</feature>
<sequence>MSATHKLIWKHNYARMFAPSLCVLLLMALSQVTHAQEPNLKNENNSNPGREKIQIFIAAPGLQSSFAWPNSWRSNSSVITQVGNGNQARVDQRRDRTNFDYGNNAKIYQNGNYNEANIIQSGGNNIGLIGQIGNGHQATIEQSGNSFEAQVNQYGYQSEINISQSGSAQRSISVSQRANSGATAPVTIRTN</sequence>
<evidence type="ECO:0000313" key="3">
    <source>
        <dbReference type="Proteomes" id="UP001500074"/>
    </source>
</evidence>
<protein>
    <recommendedName>
        <fullName evidence="4">Curlin-associated protein</fullName>
    </recommendedName>
</protein>
<evidence type="ECO:0000256" key="1">
    <source>
        <dbReference type="SAM" id="SignalP"/>
    </source>
</evidence>
<evidence type="ECO:0008006" key="4">
    <source>
        <dbReference type="Google" id="ProtNLM"/>
    </source>
</evidence>
<gene>
    <name evidence="2" type="ORF">GCM10023342_23000</name>
</gene>
<evidence type="ECO:0000313" key="2">
    <source>
        <dbReference type="EMBL" id="GAA5176763.1"/>
    </source>
</evidence>
<dbReference type="Proteomes" id="UP001500074">
    <property type="component" value="Unassembled WGS sequence"/>
</dbReference>
<accession>A0ABP9RGH8</accession>
<keyword evidence="3" id="KW-1185">Reference proteome</keyword>
<dbReference type="RefSeq" id="WP_160171099.1">
    <property type="nucleotide sequence ID" value="NZ_BAABKI010000023.1"/>
</dbReference>
<name>A0ABP9RGH8_9GAMM</name>
<keyword evidence="1" id="KW-0732">Signal</keyword>
<reference evidence="3" key="1">
    <citation type="journal article" date="2019" name="Int. J. Syst. Evol. Microbiol.">
        <title>The Global Catalogue of Microorganisms (GCM) 10K type strain sequencing project: providing services to taxonomists for standard genome sequencing and annotation.</title>
        <authorList>
            <consortium name="The Broad Institute Genomics Platform"/>
            <consortium name="The Broad Institute Genome Sequencing Center for Infectious Disease"/>
            <person name="Wu L."/>
            <person name="Ma J."/>
        </authorList>
    </citation>
    <scope>NUCLEOTIDE SEQUENCE [LARGE SCALE GENOMIC DNA]</scope>
    <source>
        <strain evidence="3">JCM 18472</strain>
    </source>
</reference>
<feature type="signal peptide" evidence="1">
    <location>
        <begin position="1"/>
        <end position="35"/>
    </location>
</feature>